<organism evidence="7 8">
    <name type="scientific">Pseudaquabacterium rugosum</name>
    <dbReference type="NCBI Taxonomy" id="2984194"/>
    <lineage>
        <taxon>Bacteria</taxon>
        <taxon>Pseudomonadati</taxon>
        <taxon>Pseudomonadota</taxon>
        <taxon>Betaproteobacteria</taxon>
        <taxon>Burkholderiales</taxon>
        <taxon>Sphaerotilaceae</taxon>
        <taxon>Pseudaquabacterium</taxon>
    </lineage>
</organism>
<proteinExistence type="predicted"/>
<sequence length="260" mass="26101">MRVLVSVRDADEARALQAAGVDYIDLKEPAAGALGGLPTAEIVRLVGLLRAAAGPSRGAAVPPAPPPVPRISATIGDWPAQALEIVLAQAEAVAACGVDLVKIGVRPDPGPAAVALLEALAGRARQWQAAGGPGLVPVLVADAGVPWTVLDAALAPGRLTAWAALMLDTEDKRGGSLLQRCGEAALRETVAAVRSAAAGQAVPELGLAGALGLDDLPRLRAIGPAYAGFRSAVCAGERAGPLCPQRLRALLAALRPAVAA</sequence>
<comment type="catalytic activity">
    <reaction evidence="6">
        <text>2 D-glyceraldehyde 3-phosphate = 4-(hydroxymethyl)-2-furancarboxaldehyde phosphate + phosphate + 2 H2O</text>
        <dbReference type="Rhea" id="RHEA:43536"/>
        <dbReference type="ChEBI" id="CHEBI:15377"/>
        <dbReference type="ChEBI" id="CHEBI:43474"/>
        <dbReference type="ChEBI" id="CHEBI:59776"/>
        <dbReference type="ChEBI" id="CHEBI:83407"/>
        <dbReference type="EC" id="4.2.3.153"/>
    </reaction>
</comment>
<name>A0ABU9B6V6_9BURK</name>
<dbReference type="Pfam" id="PF04476">
    <property type="entry name" value="4HFCP_synth"/>
    <property type="match status" value="1"/>
</dbReference>
<evidence type="ECO:0000313" key="8">
    <source>
        <dbReference type="Proteomes" id="UP001368500"/>
    </source>
</evidence>
<dbReference type="RefSeq" id="WP_341373136.1">
    <property type="nucleotide sequence ID" value="NZ_JBBUTF010000004.1"/>
</dbReference>
<evidence type="ECO:0000256" key="3">
    <source>
        <dbReference type="ARBA" id="ARBA00023239"/>
    </source>
</evidence>
<comment type="function">
    <text evidence="1">Catalyzes the formation of 4-(hydroxymethyl)-2-furancarboxaldehyde phosphate (4-HFC-P) from two molecules of glyceraldehyde-3-P (GA-3-P).</text>
</comment>
<keyword evidence="8" id="KW-1185">Reference proteome</keyword>
<evidence type="ECO:0000256" key="5">
    <source>
        <dbReference type="ARBA" id="ARBA00032523"/>
    </source>
</evidence>
<gene>
    <name evidence="7" type="ORF">AACH11_05190</name>
</gene>
<evidence type="ECO:0000256" key="6">
    <source>
        <dbReference type="ARBA" id="ARBA00047628"/>
    </source>
</evidence>
<evidence type="ECO:0000313" key="7">
    <source>
        <dbReference type="EMBL" id="MEK8025351.1"/>
    </source>
</evidence>
<dbReference type="InterPro" id="IPR007565">
    <property type="entry name" value="4HFCP_synth"/>
</dbReference>
<evidence type="ECO:0000256" key="1">
    <source>
        <dbReference type="ARBA" id="ARBA00003810"/>
    </source>
</evidence>
<keyword evidence="4" id="KW-0704">Schiff base</keyword>
<dbReference type="EMBL" id="JBBUTF010000004">
    <property type="protein sequence ID" value="MEK8025351.1"/>
    <property type="molecule type" value="Genomic_DNA"/>
</dbReference>
<accession>A0ABU9B6V6</accession>
<keyword evidence="3" id="KW-0456">Lyase</keyword>
<protein>
    <recommendedName>
        <fullName evidence="2">(5-formylfuran-3-yl)methyl phosphate synthase</fullName>
        <ecNumber evidence="2">4.2.3.153</ecNumber>
    </recommendedName>
    <alternativeName>
        <fullName evidence="5">4-(hydroxymethyl)-2-furancarboxaldehyde-phosphate synthase</fullName>
    </alternativeName>
</protein>
<reference evidence="7 8" key="1">
    <citation type="submission" date="2024-04" db="EMBL/GenBank/DDBJ databases">
        <title>Novel species of the genus Ideonella isolated from streams.</title>
        <authorList>
            <person name="Lu H."/>
        </authorList>
    </citation>
    <scope>NUCLEOTIDE SEQUENCE [LARGE SCALE GENOMIC DNA]</scope>
    <source>
        <strain evidence="7 8">BYS139W</strain>
    </source>
</reference>
<evidence type="ECO:0000256" key="4">
    <source>
        <dbReference type="ARBA" id="ARBA00023270"/>
    </source>
</evidence>
<dbReference type="EC" id="4.2.3.153" evidence="2"/>
<comment type="caution">
    <text evidence="7">The sequence shown here is derived from an EMBL/GenBank/DDBJ whole genome shotgun (WGS) entry which is preliminary data.</text>
</comment>
<dbReference type="Proteomes" id="UP001368500">
    <property type="component" value="Unassembled WGS sequence"/>
</dbReference>
<evidence type="ECO:0000256" key="2">
    <source>
        <dbReference type="ARBA" id="ARBA00012553"/>
    </source>
</evidence>